<keyword evidence="6" id="KW-0653">Protein transport</keyword>
<evidence type="ECO:0000313" key="11">
    <source>
        <dbReference type="EMBL" id="SIS92656.1"/>
    </source>
</evidence>
<proteinExistence type="inferred from homology"/>
<name>A0A1N7N2P2_9RHOB</name>
<sequence length="292" mass="31503">MQQAPRPGDSWRRRFWAHRSAVIGGGLFAAILFGCFVLPMLLGTNPTATSLLHRFEPPVWMEDGALANPLGTDNLGRDLLIRILVGGQVSLMVALATVTVAVTVGLILGTLAGYFGGWVDTIIMRVGDLFLAYPFMLLTISVIAILGPSLIVIVLVLALSDWVTYARTVRGSVLSAREREYVAAARSIGTPDLQILRLHILPNVLSPVLVLATVRAANYIIWESGLSFLGMGVPPPTPTWGMLLAEGRDFILDAWWLATLPGIAIMLTILSINLIGDGLRDAFDPRLKGGRA</sequence>
<dbReference type="GO" id="GO:0015833">
    <property type="term" value="P:peptide transport"/>
    <property type="evidence" value="ECO:0007669"/>
    <property type="project" value="UniProtKB-KW"/>
</dbReference>
<dbReference type="InterPro" id="IPR025966">
    <property type="entry name" value="OppC_N"/>
</dbReference>
<keyword evidence="12" id="KW-1185">Reference proteome</keyword>
<dbReference type="SUPFAM" id="SSF161098">
    <property type="entry name" value="MetI-like"/>
    <property type="match status" value="1"/>
</dbReference>
<keyword evidence="4 9" id="KW-0812">Transmembrane</keyword>
<accession>A0A1N7N2P2</accession>
<dbReference type="GO" id="GO:0005886">
    <property type="term" value="C:plasma membrane"/>
    <property type="evidence" value="ECO:0007669"/>
    <property type="project" value="UniProtKB-SubCell"/>
</dbReference>
<evidence type="ECO:0000256" key="1">
    <source>
        <dbReference type="ARBA" id="ARBA00004651"/>
    </source>
</evidence>
<comment type="similarity">
    <text evidence="9">Belongs to the binding-protein-dependent transport system permease family.</text>
</comment>
<dbReference type="GO" id="GO:0055085">
    <property type="term" value="P:transmembrane transport"/>
    <property type="evidence" value="ECO:0007669"/>
    <property type="project" value="InterPro"/>
</dbReference>
<evidence type="ECO:0000256" key="7">
    <source>
        <dbReference type="ARBA" id="ARBA00022989"/>
    </source>
</evidence>
<feature type="domain" description="ABC transmembrane type-1" evidence="10">
    <location>
        <begin position="87"/>
        <end position="276"/>
    </location>
</feature>
<evidence type="ECO:0000313" key="12">
    <source>
        <dbReference type="Proteomes" id="UP000186141"/>
    </source>
</evidence>
<feature type="transmembrane region" description="Helical" evidence="9">
    <location>
        <begin position="89"/>
        <end position="117"/>
    </location>
</feature>
<dbReference type="Gene3D" id="1.10.3720.10">
    <property type="entry name" value="MetI-like"/>
    <property type="match status" value="1"/>
</dbReference>
<dbReference type="Proteomes" id="UP000186141">
    <property type="component" value="Unassembled WGS sequence"/>
</dbReference>
<reference evidence="11 12" key="1">
    <citation type="submission" date="2017-01" db="EMBL/GenBank/DDBJ databases">
        <authorList>
            <person name="Mah S.A."/>
            <person name="Swanson W.J."/>
            <person name="Moy G.W."/>
            <person name="Vacquier V.D."/>
        </authorList>
    </citation>
    <scope>NUCLEOTIDE SEQUENCE [LARGE SCALE GENOMIC DNA]</scope>
    <source>
        <strain evidence="11 12">DSM 26375</strain>
    </source>
</reference>
<feature type="transmembrane region" description="Helical" evidence="9">
    <location>
        <begin position="129"/>
        <end position="159"/>
    </location>
</feature>
<comment type="subcellular location">
    <subcellularLocation>
        <location evidence="1 9">Cell membrane</location>
        <topology evidence="1 9">Multi-pass membrane protein</topology>
    </subcellularLocation>
</comment>
<dbReference type="PROSITE" id="PS50928">
    <property type="entry name" value="ABC_TM1"/>
    <property type="match status" value="1"/>
</dbReference>
<dbReference type="EMBL" id="FTOT01000003">
    <property type="protein sequence ID" value="SIS92656.1"/>
    <property type="molecule type" value="Genomic_DNA"/>
</dbReference>
<protein>
    <submittedName>
        <fullName evidence="11">Peptide/nickel transport system permease protein</fullName>
    </submittedName>
</protein>
<dbReference type="Pfam" id="PF00528">
    <property type="entry name" value="BPD_transp_1"/>
    <property type="match status" value="1"/>
</dbReference>
<dbReference type="Pfam" id="PF12911">
    <property type="entry name" value="OppC_N"/>
    <property type="match status" value="1"/>
</dbReference>
<keyword evidence="8 9" id="KW-0472">Membrane</keyword>
<gene>
    <name evidence="11" type="ORF">SAMN05421774_10381</name>
</gene>
<evidence type="ECO:0000256" key="4">
    <source>
        <dbReference type="ARBA" id="ARBA00022692"/>
    </source>
</evidence>
<evidence type="ECO:0000256" key="9">
    <source>
        <dbReference type="RuleBase" id="RU363032"/>
    </source>
</evidence>
<evidence type="ECO:0000256" key="5">
    <source>
        <dbReference type="ARBA" id="ARBA00022856"/>
    </source>
</evidence>
<dbReference type="AlphaFoldDB" id="A0A1N7N2P2"/>
<keyword evidence="5" id="KW-0571">Peptide transport</keyword>
<keyword evidence="3" id="KW-1003">Cell membrane</keyword>
<dbReference type="CDD" id="cd06261">
    <property type="entry name" value="TM_PBP2"/>
    <property type="match status" value="1"/>
</dbReference>
<organism evidence="11 12">
    <name type="scientific">Gemmobacter megaterium</name>
    <dbReference type="NCBI Taxonomy" id="1086013"/>
    <lineage>
        <taxon>Bacteria</taxon>
        <taxon>Pseudomonadati</taxon>
        <taxon>Pseudomonadota</taxon>
        <taxon>Alphaproteobacteria</taxon>
        <taxon>Rhodobacterales</taxon>
        <taxon>Paracoccaceae</taxon>
        <taxon>Gemmobacter</taxon>
    </lineage>
</organism>
<evidence type="ECO:0000256" key="8">
    <source>
        <dbReference type="ARBA" id="ARBA00023136"/>
    </source>
</evidence>
<evidence type="ECO:0000256" key="3">
    <source>
        <dbReference type="ARBA" id="ARBA00022475"/>
    </source>
</evidence>
<evidence type="ECO:0000256" key="6">
    <source>
        <dbReference type="ARBA" id="ARBA00022927"/>
    </source>
</evidence>
<dbReference type="GO" id="GO:0015031">
    <property type="term" value="P:protein transport"/>
    <property type="evidence" value="ECO:0007669"/>
    <property type="project" value="UniProtKB-KW"/>
</dbReference>
<dbReference type="InterPro" id="IPR000515">
    <property type="entry name" value="MetI-like"/>
</dbReference>
<evidence type="ECO:0000259" key="10">
    <source>
        <dbReference type="PROSITE" id="PS50928"/>
    </source>
</evidence>
<feature type="transmembrane region" description="Helical" evidence="9">
    <location>
        <begin position="21"/>
        <end position="42"/>
    </location>
</feature>
<dbReference type="InterPro" id="IPR035906">
    <property type="entry name" value="MetI-like_sf"/>
</dbReference>
<feature type="transmembrane region" description="Helical" evidence="9">
    <location>
        <begin position="254"/>
        <end position="276"/>
    </location>
</feature>
<keyword evidence="2 9" id="KW-0813">Transport</keyword>
<dbReference type="PANTHER" id="PTHR43386">
    <property type="entry name" value="OLIGOPEPTIDE TRANSPORT SYSTEM PERMEASE PROTEIN APPC"/>
    <property type="match status" value="1"/>
</dbReference>
<evidence type="ECO:0000256" key="2">
    <source>
        <dbReference type="ARBA" id="ARBA00022448"/>
    </source>
</evidence>
<dbReference type="PROSITE" id="PS51257">
    <property type="entry name" value="PROKAR_LIPOPROTEIN"/>
    <property type="match status" value="1"/>
</dbReference>
<dbReference type="STRING" id="1086013.SAMN05421774_10381"/>
<dbReference type="InterPro" id="IPR050366">
    <property type="entry name" value="BP-dependent_transpt_permease"/>
</dbReference>
<dbReference type="PANTHER" id="PTHR43386:SF1">
    <property type="entry name" value="D,D-DIPEPTIDE TRANSPORT SYSTEM PERMEASE PROTEIN DDPC-RELATED"/>
    <property type="match status" value="1"/>
</dbReference>
<keyword evidence="7 9" id="KW-1133">Transmembrane helix</keyword>